<evidence type="ECO:0000313" key="8">
    <source>
        <dbReference type="Proteomes" id="UP000034406"/>
    </source>
</evidence>
<feature type="domain" description="Formyl transferase C-terminal" evidence="6">
    <location>
        <begin position="206"/>
        <end position="258"/>
    </location>
</feature>
<evidence type="ECO:0000259" key="6">
    <source>
        <dbReference type="Pfam" id="PF02911"/>
    </source>
</evidence>
<keyword evidence="3 7" id="KW-0808">Transferase</keyword>
<dbReference type="Proteomes" id="UP000034406">
    <property type="component" value="Unassembled WGS sequence"/>
</dbReference>
<dbReference type="CDD" id="cd08704">
    <property type="entry name" value="Met_tRNA_FMT_C"/>
    <property type="match status" value="1"/>
</dbReference>
<dbReference type="STRING" id="1618490.US90_C0018G0009"/>
<proteinExistence type="inferred from homology"/>
<evidence type="ECO:0000313" key="7">
    <source>
        <dbReference type="EMBL" id="KKQ69165.1"/>
    </source>
</evidence>
<dbReference type="Gene3D" id="3.40.50.12230">
    <property type="match status" value="1"/>
</dbReference>
<dbReference type="GO" id="GO:0005829">
    <property type="term" value="C:cytosol"/>
    <property type="evidence" value="ECO:0007669"/>
    <property type="project" value="TreeGrafter"/>
</dbReference>
<dbReference type="InterPro" id="IPR044135">
    <property type="entry name" value="Met-tRNA-FMT_C"/>
</dbReference>
<evidence type="ECO:0000256" key="4">
    <source>
        <dbReference type="ARBA" id="ARBA00022917"/>
    </source>
</evidence>
<comment type="caution">
    <text evidence="7">The sequence shown here is derived from an EMBL/GenBank/DDBJ whole genome shotgun (WGS) entry which is preliminary data.</text>
</comment>
<dbReference type="PANTHER" id="PTHR11138:SF5">
    <property type="entry name" value="METHIONYL-TRNA FORMYLTRANSFERASE, MITOCHONDRIAL"/>
    <property type="match status" value="1"/>
</dbReference>
<dbReference type="CDD" id="cd08646">
    <property type="entry name" value="FMT_core_Met-tRNA-FMT_N"/>
    <property type="match status" value="1"/>
</dbReference>
<dbReference type="SUPFAM" id="SSF53328">
    <property type="entry name" value="Formyltransferase"/>
    <property type="match status" value="1"/>
</dbReference>
<dbReference type="EC" id="2.1.2.9" evidence="2"/>
<dbReference type="EMBL" id="LBUT01000018">
    <property type="protein sequence ID" value="KKQ69165.1"/>
    <property type="molecule type" value="Genomic_DNA"/>
</dbReference>
<evidence type="ECO:0000259" key="5">
    <source>
        <dbReference type="Pfam" id="PF00551"/>
    </source>
</evidence>
<sequence length="288" mass="32964">MINIVFFGSSPYSTIFLKQLLNSPEFNILVVITKPDRPQGRLQHITPNQVAQFAQNHQLKLLQPQKFDSEFTDLFKSLKPDLALVVAYGPPFFDQTLIDILKYKIINIHPSPLPKYRGATPGPWQIINGETTSAVTFFQIDSLPDHGPIITQIPLNISPNDTADSFYQKAFSLASQNLNSILKSYVQNPHLLTPQDHSQKTYFPKFTKKDGQIDWSQPADKIERFIRALIPWPTAWTYVTNQSKDLFKMKILSATLNQNQITPQQIQIEGKKVTNWSEVENYYTIKKS</sequence>
<organism evidence="7 8">
    <name type="scientific">Candidatus Shapirobacteria bacterium GW2011_GWE2_38_30</name>
    <dbReference type="NCBI Taxonomy" id="1618490"/>
    <lineage>
        <taxon>Bacteria</taxon>
        <taxon>Candidatus Shapironibacteriota</taxon>
    </lineage>
</organism>
<dbReference type="InterPro" id="IPR011034">
    <property type="entry name" value="Formyl_transferase-like_C_sf"/>
</dbReference>
<comment type="similarity">
    <text evidence="1">Belongs to the Fmt family.</text>
</comment>
<dbReference type="InterPro" id="IPR041711">
    <property type="entry name" value="Met-tRNA-FMT_N"/>
</dbReference>
<protein>
    <recommendedName>
        <fullName evidence="2">methionyl-tRNA formyltransferase</fullName>
        <ecNumber evidence="2">2.1.2.9</ecNumber>
    </recommendedName>
</protein>
<dbReference type="AlphaFoldDB" id="A0A0G0K157"/>
<dbReference type="PANTHER" id="PTHR11138">
    <property type="entry name" value="METHIONYL-TRNA FORMYLTRANSFERASE"/>
    <property type="match status" value="1"/>
</dbReference>
<dbReference type="GO" id="GO:0004479">
    <property type="term" value="F:methionyl-tRNA formyltransferase activity"/>
    <property type="evidence" value="ECO:0007669"/>
    <property type="project" value="UniProtKB-EC"/>
</dbReference>
<dbReference type="SUPFAM" id="SSF50486">
    <property type="entry name" value="FMT C-terminal domain-like"/>
    <property type="match status" value="1"/>
</dbReference>
<dbReference type="InterPro" id="IPR005793">
    <property type="entry name" value="Formyl_trans_C"/>
</dbReference>
<reference evidence="7 8" key="1">
    <citation type="journal article" date="2015" name="Nature">
        <title>rRNA introns, odd ribosomes, and small enigmatic genomes across a large radiation of phyla.</title>
        <authorList>
            <person name="Brown C.T."/>
            <person name="Hug L.A."/>
            <person name="Thomas B.C."/>
            <person name="Sharon I."/>
            <person name="Castelle C.J."/>
            <person name="Singh A."/>
            <person name="Wilkins M.J."/>
            <person name="Williams K.H."/>
            <person name="Banfield J.F."/>
        </authorList>
    </citation>
    <scope>NUCLEOTIDE SEQUENCE [LARGE SCALE GENOMIC DNA]</scope>
</reference>
<dbReference type="NCBIfam" id="TIGR00460">
    <property type="entry name" value="fmt"/>
    <property type="match status" value="1"/>
</dbReference>
<dbReference type="InterPro" id="IPR005794">
    <property type="entry name" value="Fmt"/>
</dbReference>
<keyword evidence="4" id="KW-0648">Protein biosynthesis</keyword>
<feature type="domain" description="Formyl transferase N-terminal" evidence="5">
    <location>
        <begin position="4"/>
        <end position="176"/>
    </location>
</feature>
<dbReference type="InterPro" id="IPR002376">
    <property type="entry name" value="Formyl_transf_N"/>
</dbReference>
<dbReference type="Pfam" id="PF02911">
    <property type="entry name" value="Formyl_trans_C"/>
    <property type="match status" value="1"/>
</dbReference>
<name>A0A0G0K157_9BACT</name>
<accession>A0A0G0K157</accession>
<evidence type="ECO:0000256" key="2">
    <source>
        <dbReference type="ARBA" id="ARBA00012261"/>
    </source>
</evidence>
<dbReference type="InterPro" id="IPR036477">
    <property type="entry name" value="Formyl_transf_N_sf"/>
</dbReference>
<evidence type="ECO:0000256" key="3">
    <source>
        <dbReference type="ARBA" id="ARBA00022679"/>
    </source>
</evidence>
<evidence type="ECO:0000256" key="1">
    <source>
        <dbReference type="ARBA" id="ARBA00010699"/>
    </source>
</evidence>
<gene>
    <name evidence="7" type="ORF">US90_C0018G0009</name>
</gene>
<dbReference type="Pfam" id="PF00551">
    <property type="entry name" value="Formyl_trans_N"/>
    <property type="match status" value="1"/>
</dbReference>